<dbReference type="OrthoDB" id="10524113at2759"/>
<feature type="transmembrane region" description="Helical" evidence="1">
    <location>
        <begin position="34"/>
        <end position="54"/>
    </location>
</feature>
<evidence type="ECO:0000256" key="1">
    <source>
        <dbReference type="SAM" id="Phobius"/>
    </source>
</evidence>
<proteinExistence type="predicted"/>
<name>A0A8X6X3T0_9ARAC</name>
<dbReference type="AlphaFoldDB" id="A0A8X6X3T0"/>
<keyword evidence="1" id="KW-0472">Membrane</keyword>
<feature type="transmembrane region" description="Helical" evidence="1">
    <location>
        <begin position="6"/>
        <end position="22"/>
    </location>
</feature>
<organism evidence="2 3">
    <name type="scientific">Trichonephila inaurata madagascariensis</name>
    <dbReference type="NCBI Taxonomy" id="2747483"/>
    <lineage>
        <taxon>Eukaryota</taxon>
        <taxon>Metazoa</taxon>
        <taxon>Ecdysozoa</taxon>
        <taxon>Arthropoda</taxon>
        <taxon>Chelicerata</taxon>
        <taxon>Arachnida</taxon>
        <taxon>Araneae</taxon>
        <taxon>Araneomorphae</taxon>
        <taxon>Entelegynae</taxon>
        <taxon>Araneoidea</taxon>
        <taxon>Nephilidae</taxon>
        <taxon>Trichonephila</taxon>
        <taxon>Trichonephila inaurata</taxon>
    </lineage>
</organism>
<protein>
    <submittedName>
        <fullName evidence="2">Uncharacterized protein</fullName>
    </submittedName>
</protein>
<accession>A0A8X6X3T0</accession>
<reference evidence="2" key="1">
    <citation type="submission" date="2020-08" db="EMBL/GenBank/DDBJ databases">
        <title>Multicomponent nature underlies the extraordinary mechanical properties of spider dragline silk.</title>
        <authorList>
            <person name="Kono N."/>
            <person name="Nakamura H."/>
            <person name="Mori M."/>
            <person name="Yoshida Y."/>
            <person name="Ohtoshi R."/>
            <person name="Malay A.D."/>
            <person name="Moran D.A.P."/>
            <person name="Tomita M."/>
            <person name="Numata K."/>
            <person name="Arakawa K."/>
        </authorList>
    </citation>
    <scope>NUCLEOTIDE SEQUENCE</scope>
</reference>
<gene>
    <name evidence="2" type="ORF">TNIN_111961</name>
</gene>
<keyword evidence="1" id="KW-1133">Transmembrane helix</keyword>
<keyword evidence="3" id="KW-1185">Reference proteome</keyword>
<keyword evidence="1" id="KW-0812">Transmembrane</keyword>
<evidence type="ECO:0000313" key="3">
    <source>
        <dbReference type="Proteomes" id="UP000886998"/>
    </source>
</evidence>
<dbReference type="Proteomes" id="UP000886998">
    <property type="component" value="Unassembled WGS sequence"/>
</dbReference>
<comment type="caution">
    <text evidence="2">The sequence shown here is derived from an EMBL/GenBank/DDBJ whole genome shotgun (WGS) entry which is preliminary data.</text>
</comment>
<evidence type="ECO:0000313" key="2">
    <source>
        <dbReference type="EMBL" id="GFY44921.1"/>
    </source>
</evidence>
<dbReference type="EMBL" id="BMAV01004471">
    <property type="protein sequence ID" value="GFY44921.1"/>
    <property type="molecule type" value="Genomic_DNA"/>
</dbReference>
<feature type="transmembrane region" description="Helical" evidence="1">
    <location>
        <begin position="112"/>
        <end position="133"/>
    </location>
</feature>
<sequence length="148" mass="17442">MNLLDIAGVFVLGTVAVFRNIFEPQFRVVRGTAMVLYRMTFSLIALPTVLWNHYQRLPAVLSFTFEDILRNIDQLRYHLTSRVAAEKERQADEVVEQYVFIMHCARLLRKSYYNALVTFGMFLNAVKILYCFFRVTVFTLPRFFEIKP</sequence>